<dbReference type="SUPFAM" id="SSF51182">
    <property type="entry name" value="RmlC-like cupins"/>
    <property type="match status" value="1"/>
</dbReference>
<reference evidence="1 2" key="1">
    <citation type="submission" date="2019-12" db="EMBL/GenBank/DDBJ databases">
        <title>Whole-genome analyses of novel actinobacteria.</title>
        <authorList>
            <person name="Sahin N."/>
            <person name="Saygin H."/>
        </authorList>
    </citation>
    <scope>NUCLEOTIDE SEQUENCE [LARGE SCALE GENOMIC DNA]</scope>
    <source>
        <strain evidence="1 2">KC615</strain>
    </source>
</reference>
<dbReference type="Proteomes" id="UP000430692">
    <property type="component" value="Unassembled WGS sequence"/>
</dbReference>
<sequence>MQSVQVIPGLIVDREMFDRATEALATHTTDLEITWGNFIDQDNWFFVPDPDGVGYKAEYLVLRSEDRTVKINLWMKPDLRAGDAPMPHNHPWPFTAYVLMGGYTESRYEVVDGKVTTTTEEHRAGDKNHVPLDLFHEVTEIHDPGRTLTLMVCGRGNKGQWGYIDPNTGEFRPNQPDPTFLERAREINPRMQ</sequence>
<organism evidence="1 2">
    <name type="scientific">Shimazuella alba</name>
    <dbReference type="NCBI Taxonomy" id="2690964"/>
    <lineage>
        <taxon>Bacteria</taxon>
        <taxon>Bacillati</taxon>
        <taxon>Bacillota</taxon>
        <taxon>Bacilli</taxon>
        <taxon>Bacillales</taxon>
        <taxon>Thermoactinomycetaceae</taxon>
        <taxon>Shimazuella</taxon>
    </lineage>
</organism>
<dbReference type="EMBL" id="WUUL01000018">
    <property type="protein sequence ID" value="MXQ55722.1"/>
    <property type="molecule type" value="Genomic_DNA"/>
</dbReference>
<accession>A0A6I4W5Y0</accession>
<evidence type="ECO:0000313" key="2">
    <source>
        <dbReference type="Proteomes" id="UP000430692"/>
    </source>
</evidence>
<evidence type="ECO:0008006" key="3">
    <source>
        <dbReference type="Google" id="ProtNLM"/>
    </source>
</evidence>
<evidence type="ECO:0000313" key="1">
    <source>
        <dbReference type="EMBL" id="MXQ55722.1"/>
    </source>
</evidence>
<name>A0A6I4W5Y0_9BACL</name>
<proteinExistence type="predicted"/>
<comment type="caution">
    <text evidence="1">The sequence shown here is derived from an EMBL/GenBank/DDBJ whole genome shotgun (WGS) entry which is preliminary data.</text>
</comment>
<keyword evidence="2" id="KW-1185">Reference proteome</keyword>
<protein>
    <recommendedName>
        <fullName evidence="3">Cupin domain-containing protein</fullName>
    </recommendedName>
</protein>
<dbReference type="RefSeq" id="WP_160803075.1">
    <property type="nucleotide sequence ID" value="NZ_WUUL01000018.1"/>
</dbReference>
<dbReference type="AlphaFoldDB" id="A0A6I4W5Y0"/>
<dbReference type="InterPro" id="IPR011051">
    <property type="entry name" value="RmlC_Cupin_sf"/>
</dbReference>
<gene>
    <name evidence="1" type="ORF">GSM42_18740</name>
</gene>